<keyword evidence="3" id="KW-1185">Reference proteome</keyword>
<comment type="caution">
    <text evidence="2">The sequence shown here is derived from an EMBL/GenBank/DDBJ whole genome shotgun (WGS) entry which is preliminary data.</text>
</comment>
<feature type="compositionally biased region" description="Low complexity" evidence="1">
    <location>
        <begin position="12"/>
        <end position="28"/>
    </location>
</feature>
<sequence length="131" mass="15037">MSTPNQASFIHSQPQQSRPQSQGPPYYQNPNSPKLPKHVSALIEHRLNLHNRILTLMHQNGLKEVAPILRSGSMKEFRFIILDDGSDNLCSHQTSIRFEGLKYMHTYFKTNPPQNSNLARKKRNSNICLSK</sequence>
<accession>A0AAD7L0V5</accession>
<organism evidence="2 3">
    <name type="scientific">Quillaja saponaria</name>
    <name type="common">Soap bark tree</name>
    <dbReference type="NCBI Taxonomy" id="32244"/>
    <lineage>
        <taxon>Eukaryota</taxon>
        <taxon>Viridiplantae</taxon>
        <taxon>Streptophyta</taxon>
        <taxon>Embryophyta</taxon>
        <taxon>Tracheophyta</taxon>
        <taxon>Spermatophyta</taxon>
        <taxon>Magnoliopsida</taxon>
        <taxon>eudicotyledons</taxon>
        <taxon>Gunneridae</taxon>
        <taxon>Pentapetalae</taxon>
        <taxon>rosids</taxon>
        <taxon>fabids</taxon>
        <taxon>Fabales</taxon>
        <taxon>Quillajaceae</taxon>
        <taxon>Quillaja</taxon>
    </lineage>
</organism>
<reference evidence="2" key="1">
    <citation type="journal article" date="2023" name="Science">
        <title>Elucidation of the pathway for biosynthesis of saponin adjuvants from the soapbark tree.</title>
        <authorList>
            <person name="Reed J."/>
            <person name="Orme A."/>
            <person name="El-Demerdash A."/>
            <person name="Owen C."/>
            <person name="Martin L.B.B."/>
            <person name="Misra R.C."/>
            <person name="Kikuchi S."/>
            <person name="Rejzek M."/>
            <person name="Martin A.C."/>
            <person name="Harkess A."/>
            <person name="Leebens-Mack J."/>
            <person name="Louveau T."/>
            <person name="Stephenson M.J."/>
            <person name="Osbourn A."/>
        </authorList>
    </citation>
    <scope>NUCLEOTIDE SEQUENCE</scope>
    <source>
        <strain evidence="2">S10</strain>
    </source>
</reference>
<feature type="region of interest" description="Disordered" evidence="1">
    <location>
        <begin position="1"/>
        <end position="36"/>
    </location>
</feature>
<protein>
    <submittedName>
        <fullName evidence="2">Pentatricopeptide repeat</fullName>
    </submittedName>
</protein>
<feature type="compositionally biased region" description="Polar residues" evidence="1">
    <location>
        <begin position="1"/>
        <end position="11"/>
    </location>
</feature>
<dbReference type="EMBL" id="JARAOO010000012">
    <property type="protein sequence ID" value="KAJ7949524.1"/>
    <property type="molecule type" value="Genomic_DNA"/>
</dbReference>
<proteinExistence type="predicted"/>
<evidence type="ECO:0000256" key="1">
    <source>
        <dbReference type="SAM" id="MobiDB-lite"/>
    </source>
</evidence>
<dbReference type="AlphaFoldDB" id="A0AAD7L0V5"/>
<dbReference type="Proteomes" id="UP001163823">
    <property type="component" value="Chromosome 12"/>
</dbReference>
<evidence type="ECO:0000313" key="2">
    <source>
        <dbReference type="EMBL" id="KAJ7949524.1"/>
    </source>
</evidence>
<evidence type="ECO:0000313" key="3">
    <source>
        <dbReference type="Proteomes" id="UP001163823"/>
    </source>
</evidence>
<dbReference type="KEGG" id="qsa:O6P43_029852"/>
<name>A0AAD7L0V5_QUISA</name>
<gene>
    <name evidence="2" type="ORF">O6P43_029852</name>
</gene>